<dbReference type="KEGG" id="pswu:SY83_05075"/>
<keyword evidence="4 5" id="KW-1283">Bacterial microcompartment</keyword>
<dbReference type="PANTHER" id="PTHR39330">
    <property type="entry name" value="ETHANOLAMINE AMMONIA-LYASE LIGHT CHAIN"/>
    <property type="match status" value="1"/>
</dbReference>
<comment type="subcellular location">
    <subcellularLocation>
        <location evidence="5">Bacterial microcompartment</location>
    </subcellularLocation>
</comment>
<comment type="subunit">
    <text evidence="5">The basic unit is a heterodimer which dimerizes to form tetramers. The heterotetramers trimerize; 6 large subunits form a core ring with 6 small subunits projecting outwards.</text>
</comment>
<dbReference type="HAMAP" id="MF_00601">
    <property type="entry name" value="EutC"/>
    <property type="match status" value="1"/>
</dbReference>
<protein>
    <recommendedName>
        <fullName evidence="5">Ethanolamine ammonia-lyase small subunit</fullName>
        <shortName evidence="5">EAL small subunit</shortName>
        <ecNumber evidence="5">4.3.1.7</ecNumber>
    </recommendedName>
</protein>
<dbReference type="STRING" id="1178515.SY83_05075"/>
<dbReference type="InterPro" id="IPR009246">
    <property type="entry name" value="EutC"/>
</dbReference>
<proteinExistence type="inferred from homology"/>
<evidence type="ECO:0000256" key="1">
    <source>
        <dbReference type="ARBA" id="ARBA00022628"/>
    </source>
</evidence>
<evidence type="ECO:0000256" key="3">
    <source>
        <dbReference type="ARBA" id="ARBA00023285"/>
    </source>
</evidence>
<comment type="catalytic activity">
    <reaction evidence="5">
        <text>ethanolamine = acetaldehyde + NH4(+)</text>
        <dbReference type="Rhea" id="RHEA:15313"/>
        <dbReference type="ChEBI" id="CHEBI:15343"/>
        <dbReference type="ChEBI" id="CHEBI:28938"/>
        <dbReference type="ChEBI" id="CHEBI:57603"/>
        <dbReference type="EC" id="4.3.1.7"/>
    </reaction>
</comment>
<keyword evidence="2 5" id="KW-0456">Lyase</keyword>
<dbReference type="Gene3D" id="1.10.30.40">
    <property type="entry name" value="Ethanolamine ammonia-lyase light chain (EutC), N-terminal domain"/>
    <property type="match status" value="1"/>
</dbReference>
<dbReference type="PATRIC" id="fig|1178515.4.peg.1028"/>
<organism evidence="6 7">
    <name type="scientific">Paenibacillus swuensis</name>
    <dbReference type="NCBI Taxonomy" id="1178515"/>
    <lineage>
        <taxon>Bacteria</taxon>
        <taxon>Bacillati</taxon>
        <taxon>Bacillota</taxon>
        <taxon>Bacilli</taxon>
        <taxon>Bacillales</taxon>
        <taxon>Paenibacillaceae</taxon>
        <taxon>Paenibacillus</taxon>
    </lineage>
</organism>
<evidence type="ECO:0000313" key="6">
    <source>
        <dbReference type="EMBL" id="ANE45773.1"/>
    </source>
</evidence>
<evidence type="ECO:0000313" key="7">
    <source>
        <dbReference type="Proteomes" id="UP000076927"/>
    </source>
</evidence>
<dbReference type="InterPro" id="IPR042251">
    <property type="entry name" value="EutC_C"/>
</dbReference>
<dbReference type="UniPathway" id="UPA00560"/>
<dbReference type="InterPro" id="IPR042255">
    <property type="entry name" value="EutC_N"/>
</dbReference>
<name>A0A172TG61_9BACL</name>
<keyword evidence="1 5" id="KW-0846">Cobalamin</keyword>
<keyword evidence="7" id="KW-1185">Reference proteome</keyword>
<dbReference type="AlphaFoldDB" id="A0A172TG61"/>
<reference evidence="6 7" key="1">
    <citation type="submission" date="2015-01" db="EMBL/GenBank/DDBJ databases">
        <title>Paenibacillus swuensis/DY6/whole genome sequencing.</title>
        <authorList>
            <person name="Kim M.K."/>
            <person name="Srinivasan S."/>
            <person name="Lee J.-J."/>
        </authorList>
    </citation>
    <scope>NUCLEOTIDE SEQUENCE [LARGE SCALE GENOMIC DNA]</scope>
    <source>
        <strain evidence="6 7">DY6</strain>
    </source>
</reference>
<comment type="cofactor">
    <cofactor evidence="5">
        <name>adenosylcob(III)alamin</name>
        <dbReference type="ChEBI" id="CHEBI:18408"/>
    </cofactor>
    <text evidence="5">Binds between the large and small subunits.</text>
</comment>
<dbReference type="Gene3D" id="3.40.50.11240">
    <property type="entry name" value="Ethanolamine ammonia-lyase light chain (EutC)"/>
    <property type="match status" value="1"/>
</dbReference>
<dbReference type="NCBIfam" id="NF003971">
    <property type="entry name" value="PRK05465.1"/>
    <property type="match status" value="1"/>
</dbReference>
<accession>A0A172TG61</accession>
<dbReference type="Proteomes" id="UP000076927">
    <property type="component" value="Chromosome"/>
</dbReference>
<dbReference type="PIRSF" id="PIRSF018982">
    <property type="entry name" value="EutC"/>
    <property type="match status" value="1"/>
</dbReference>
<dbReference type="Pfam" id="PF05985">
    <property type="entry name" value="EutC"/>
    <property type="match status" value="1"/>
</dbReference>
<comment type="function">
    <text evidence="5">Catalyzes the deamination of various vicinal amino-alcohols to oxo compounds. Allows this organism to utilize ethanolamine as the sole source of nitrogen and carbon in the presence of external vitamin B12.</text>
</comment>
<sequence>MPLCGPGEGASLDELADLQRSTPARIGVGRAGTRPLTHTMLKMRLDHAAAIDSVYGRVSAETLAGVGLFTVRTQSGDKELYLKRPELGRLLHPDDTARLVSSCVAGAQVQIVVSDGLSAESVEANVPVLLPALTEALHRRQLLTGTTFYVEGGRVGLMNAIGDLLQPEVIVLLIGERPGLVTAESLSAYVGYLPRSGRTDADRKVISNIHRGGTPPQDAGEVIAGMVERMIVQKTSGMNLV</sequence>
<dbReference type="PANTHER" id="PTHR39330:SF1">
    <property type="entry name" value="ETHANOLAMINE AMMONIA-LYASE SMALL SUBUNIT"/>
    <property type="match status" value="1"/>
</dbReference>
<dbReference type="GO" id="GO:0008851">
    <property type="term" value="F:ethanolamine ammonia-lyase activity"/>
    <property type="evidence" value="ECO:0007669"/>
    <property type="project" value="UniProtKB-UniRule"/>
</dbReference>
<dbReference type="GO" id="GO:0009350">
    <property type="term" value="C:ethanolamine ammonia-lyase complex"/>
    <property type="evidence" value="ECO:0007669"/>
    <property type="project" value="UniProtKB-UniRule"/>
</dbReference>
<dbReference type="GO" id="GO:0006520">
    <property type="term" value="P:amino acid metabolic process"/>
    <property type="evidence" value="ECO:0007669"/>
    <property type="project" value="InterPro"/>
</dbReference>
<comment type="similarity">
    <text evidence="5">Belongs to the EutC family.</text>
</comment>
<evidence type="ECO:0000256" key="2">
    <source>
        <dbReference type="ARBA" id="ARBA00023239"/>
    </source>
</evidence>
<dbReference type="GO" id="GO:0046336">
    <property type="term" value="P:ethanolamine catabolic process"/>
    <property type="evidence" value="ECO:0007669"/>
    <property type="project" value="UniProtKB-UniRule"/>
</dbReference>
<dbReference type="OrthoDB" id="114248at2"/>
<evidence type="ECO:0000256" key="5">
    <source>
        <dbReference type="HAMAP-Rule" id="MF_00601"/>
    </source>
</evidence>
<feature type="binding site" evidence="5">
    <location>
        <position position="155"/>
    </location>
    <ligand>
        <name>adenosylcob(III)alamin</name>
        <dbReference type="ChEBI" id="CHEBI:18408"/>
    </ligand>
</feature>
<dbReference type="EC" id="4.3.1.7" evidence="5"/>
<dbReference type="EMBL" id="CP011388">
    <property type="protein sequence ID" value="ANE45773.1"/>
    <property type="molecule type" value="Genomic_DNA"/>
</dbReference>
<comment type="pathway">
    <text evidence="5">Amine and polyamine degradation; ethanolamine degradation.</text>
</comment>
<evidence type="ECO:0000256" key="4">
    <source>
        <dbReference type="ARBA" id="ARBA00024446"/>
    </source>
</evidence>
<dbReference type="GO" id="GO:0031419">
    <property type="term" value="F:cobalamin binding"/>
    <property type="evidence" value="ECO:0007669"/>
    <property type="project" value="UniProtKB-UniRule"/>
</dbReference>
<keyword evidence="3 5" id="KW-0170">Cobalt</keyword>
<feature type="binding site" evidence="5">
    <location>
        <position position="176"/>
    </location>
    <ligand>
        <name>adenosylcob(III)alamin</name>
        <dbReference type="ChEBI" id="CHEBI:18408"/>
    </ligand>
</feature>
<dbReference type="GO" id="GO:0031471">
    <property type="term" value="C:ethanolamine degradation polyhedral organelle"/>
    <property type="evidence" value="ECO:0007669"/>
    <property type="project" value="UniProtKB-UniRule"/>
</dbReference>
<gene>
    <name evidence="5" type="primary">eutC</name>
    <name evidence="6" type="ORF">SY83_05075</name>
</gene>